<organism evidence="2 3">
    <name type="scientific">Phialocephala subalpina</name>
    <dbReference type="NCBI Taxonomy" id="576137"/>
    <lineage>
        <taxon>Eukaryota</taxon>
        <taxon>Fungi</taxon>
        <taxon>Dikarya</taxon>
        <taxon>Ascomycota</taxon>
        <taxon>Pezizomycotina</taxon>
        <taxon>Leotiomycetes</taxon>
        <taxon>Helotiales</taxon>
        <taxon>Mollisiaceae</taxon>
        <taxon>Phialocephala</taxon>
        <taxon>Phialocephala fortinii species complex</taxon>
    </lineage>
</organism>
<dbReference type="OrthoDB" id="3542153at2759"/>
<accession>A0A1L7WIE9</accession>
<evidence type="ECO:0000256" key="1">
    <source>
        <dbReference type="SAM" id="MobiDB-lite"/>
    </source>
</evidence>
<keyword evidence="3" id="KW-1185">Reference proteome</keyword>
<dbReference type="AlphaFoldDB" id="A0A1L7WIE9"/>
<dbReference type="Proteomes" id="UP000184330">
    <property type="component" value="Unassembled WGS sequence"/>
</dbReference>
<feature type="region of interest" description="Disordered" evidence="1">
    <location>
        <begin position="85"/>
        <end position="104"/>
    </location>
</feature>
<reference evidence="2 3" key="1">
    <citation type="submission" date="2016-03" db="EMBL/GenBank/DDBJ databases">
        <authorList>
            <person name="Ploux O."/>
        </authorList>
    </citation>
    <scope>NUCLEOTIDE SEQUENCE [LARGE SCALE GENOMIC DNA]</scope>
    <source>
        <strain evidence="2 3">UAMH 11012</strain>
    </source>
</reference>
<sequence>MSASGAENSSADSNSQQNSGDSTSQSNTSGAVQRGGAGMEKTGANPDAGDSSYGIKSSYVSSKLPEMFSLFVQEVRVKGRMMADERQNPADEPDFMKMRPGNAPGIMSQIREKLQEGSTRNE</sequence>
<dbReference type="EMBL" id="FJOG01000003">
    <property type="protein sequence ID" value="CZR52535.1"/>
    <property type="molecule type" value="Genomic_DNA"/>
</dbReference>
<name>A0A1L7WIE9_9HELO</name>
<protein>
    <submittedName>
        <fullName evidence="2">Uncharacterized protein</fullName>
    </submittedName>
</protein>
<evidence type="ECO:0000313" key="2">
    <source>
        <dbReference type="EMBL" id="CZR52535.1"/>
    </source>
</evidence>
<feature type="compositionally biased region" description="Low complexity" evidence="1">
    <location>
        <begin position="8"/>
        <end position="30"/>
    </location>
</feature>
<feature type="region of interest" description="Disordered" evidence="1">
    <location>
        <begin position="1"/>
        <end position="56"/>
    </location>
</feature>
<proteinExistence type="predicted"/>
<feature type="compositionally biased region" description="Basic and acidic residues" evidence="1">
    <location>
        <begin position="85"/>
        <end position="97"/>
    </location>
</feature>
<gene>
    <name evidence="2" type="ORF">PAC_02412</name>
</gene>
<evidence type="ECO:0000313" key="3">
    <source>
        <dbReference type="Proteomes" id="UP000184330"/>
    </source>
</evidence>